<name>A0A218NN40_9ARCH</name>
<keyword evidence="4" id="KW-1185">Reference proteome</keyword>
<protein>
    <submittedName>
        <fullName evidence="3">2-oxoacid dehydrogenase multienzyme complex, 2-oxoacid decarboxylase (E1) component subunit alpha</fullName>
    </submittedName>
</protein>
<sequence length="357" mass="40047">MEKTVFNGSVKYIQVMDENGNIDKDLYPKDLTDKDLVELYKYMNLGREMSDKLVALQRAGLMPTIVPIYGEEATQAGSAYALTKDDWIIPTFRQHLSLIIKGVSIYSIFLYFKGYEEGFQLGAVNNSGPEIAPVGAGIPHAAGVAFSLKYKKKPNVVLTYVGDGGTSEGDFYEGMNFAGVNKVPLVTIIEDNEWAISVPRSQQTAAETLAQKAFAVGMDTIQVDGNDVLAVYKATKDAIDSIKKGGRPYIIEALTYRMGMHTTADDPTKYRPESEVDPWKPKDPITRMKKYLVSKKLWNDDMEAKMKEEHNKLLDDAMDKIKEFKPDPKSIFETALSFMPDSLKEEEDEAVKNNFWQ</sequence>
<dbReference type="KEGG" id="marh:Mia14_0551"/>
<dbReference type="GO" id="GO:0016624">
    <property type="term" value="F:oxidoreductase activity, acting on the aldehyde or oxo group of donors, disulfide as acceptor"/>
    <property type="evidence" value="ECO:0007669"/>
    <property type="project" value="InterPro"/>
</dbReference>
<dbReference type="InterPro" id="IPR001017">
    <property type="entry name" value="DH_E1"/>
</dbReference>
<dbReference type="GO" id="GO:0009083">
    <property type="term" value="P:branched-chain amino acid catabolic process"/>
    <property type="evidence" value="ECO:0007669"/>
    <property type="project" value="TreeGrafter"/>
</dbReference>
<keyword evidence="1" id="KW-0560">Oxidoreductase</keyword>
<dbReference type="Pfam" id="PF00676">
    <property type="entry name" value="E1_dh"/>
    <property type="match status" value="1"/>
</dbReference>
<reference evidence="3 4" key="1">
    <citation type="journal article" date="2017" name="Nat. Commun.">
        <title>'ARMAN' archaea depend on association with euryarchaeal host in culture and in situ.</title>
        <authorList>
            <person name="Golyshina O."/>
            <person name="Toshchakov S."/>
            <person name="Makarova K."/>
            <person name="Gavrilov S."/>
            <person name="Korzhenkov A."/>
            <person name="La Cono V."/>
            <person name="Arcadi E."/>
            <person name="Nechitaylo T."/>
            <person name="Ferrer M."/>
            <person name="Kublanov I."/>
            <person name="Wolf Y."/>
            <person name="Yakimov M."/>
            <person name="Golyshin P."/>
            <person name="Slesarev A."/>
            <person name="Kozyavkin S."/>
        </authorList>
    </citation>
    <scope>NUCLEOTIDE SEQUENCE [LARGE SCALE GENOMIC DNA]</scope>
    <source>
        <strain evidence="3 4">Mia14</strain>
    </source>
</reference>
<dbReference type="InterPro" id="IPR050771">
    <property type="entry name" value="Alpha-ketoacid_DH_E1_comp"/>
</dbReference>
<feature type="domain" description="Dehydrogenase E1 component" evidence="2">
    <location>
        <begin position="41"/>
        <end position="324"/>
    </location>
</feature>
<dbReference type="PANTHER" id="PTHR43380:SF1">
    <property type="entry name" value="2-OXOISOVALERATE DEHYDROGENASE SUBUNIT ALPHA, MITOCHONDRIAL"/>
    <property type="match status" value="1"/>
</dbReference>
<dbReference type="CDD" id="cd02000">
    <property type="entry name" value="TPP_E1_PDC_ADC_BCADC"/>
    <property type="match status" value="1"/>
</dbReference>
<evidence type="ECO:0000313" key="3">
    <source>
        <dbReference type="EMBL" id="ASI13864.1"/>
    </source>
</evidence>
<accession>A0A218NN40</accession>
<gene>
    <name evidence="3" type="ORF">Mia14_0551</name>
</gene>
<dbReference type="EMBL" id="CP019964">
    <property type="protein sequence ID" value="ASI13864.1"/>
    <property type="molecule type" value="Genomic_DNA"/>
</dbReference>
<dbReference type="PANTHER" id="PTHR43380">
    <property type="entry name" value="2-OXOISOVALERATE DEHYDROGENASE SUBUNIT ALPHA, MITOCHONDRIAL"/>
    <property type="match status" value="1"/>
</dbReference>
<evidence type="ECO:0000313" key="4">
    <source>
        <dbReference type="Proteomes" id="UP000197679"/>
    </source>
</evidence>
<evidence type="ECO:0000259" key="2">
    <source>
        <dbReference type="Pfam" id="PF00676"/>
    </source>
</evidence>
<dbReference type="GO" id="GO:0044272">
    <property type="term" value="P:sulfur compound biosynthetic process"/>
    <property type="evidence" value="ECO:0007669"/>
    <property type="project" value="UniProtKB-ARBA"/>
</dbReference>
<dbReference type="Proteomes" id="UP000197679">
    <property type="component" value="Chromosome"/>
</dbReference>
<dbReference type="AlphaFoldDB" id="A0A218NN40"/>
<proteinExistence type="predicted"/>
<evidence type="ECO:0000256" key="1">
    <source>
        <dbReference type="ARBA" id="ARBA00023002"/>
    </source>
</evidence>
<dbReference type="SUPFAM" id="SSF52518">
    <property type="entry name" value="Thiamin diphosphate-binding fold (THDP-binding)"/>
    <property type="match status" value="1"/>
</dbReference>
<dbReference type="GeneID" id="33314108"/>
<organism evidence="3 4">
    <name type="scientific">Candidatus Mancarchaeum acidiphilum</name>
    <dbReference type="NCBI Taxonomy" id="1920749"/>
    <lineage>
        <taxon>Archaea</taxon>
        <taxon>Candidatus Micrarchaeota</taxon>
        <taxon>Candidatus Mancarchaeum</taxon>
    </lineage>
</organism>
<dbReference type="Gene3D" id="3.40.50.970">
    <property type="match status" value="1"/>
</dbReference>
<dbReference type="RefSeq" id="WP_088820136.1">
    <property type="nucleotide sequence ID" value="NZ_CP019964.1"/>
</dbReference>
<dbReference type="InterPro" id="IPR029061">
    <property type="entry name" value="THDP-binding"/>
</dbReference>
<dbReference type="OrthoDB" id="25266at2157"/>